<dbReference type="Pfam" id="PF06468">
    <property type="entry name" value="Spond_N"/>
    <property type="match status" value="1"/>
</dbReference>
<keyword evidence="4" id="KW-0479">Metal-binding</keyword>
<dbReference type="GO" id="GO:0046872">
    <property type="term" value="F:metal ion binding"/>
    <property type="evidence" value="ECO:0007669"/>
    <property type="project" value="UniProtKB-KW"/>
</dbReference>
<evidence type="ECO:0000259" key="11">
    <source>
        <dbReference type="PROSITE" id="PS51020"/>
    </source>
</evidence>
<evidence type="ECO:0000256" key="2">
    <source>
        <dbReference type="ARBA" id="ARBA00022525"/>
    </source>
</evidence>
<keyword evidence="8" id="KW-0325">Glycoprotein</keyword>
<proteinExistence type="predicted"/>
<feature type="compositionally biased region" description="Acidic residues" evidence="9">
    <location>
        <begin position="267"/>
        <end position="281"/>
    </location>
</feature>
<evidence type="ECO:0000256" key="6">
    <source>
        <dbReference type="ARBA" id="ARBA00022889"/>
    </source>
</evidence>
<gene>
    <name evidence="12" type="ORF">SFRICE_007069</name>
</gene>
<dbReference type="Gene3D" id="2.20.100.10">
    <property type="entry name" value="Thrombospondin type-1 (TSP1) repeat"/>
    <property type="match status" value="1"/>
</dbReference>
<dbReference type="PANTHER" id="PTHR11311:SF15">
    <property type="entry name" value="SPONDIN-2"/>
    <property type="match status" value="1"/>
</dbReference>
<evidence type="ECO:0000256" key="10">
    <source>
        <dbReference type="SAM" id="SignalP"/>
    </source>
</evidence>
<feature type="domain" description="Spondin" evidence="11">
    <location>
        <begin position="20"/>
        <end position="206"/>
    </location>
</feature>
<evidence type="ECO:0000313" key="12">
    <source>
        <dbReference type="EMBL" id="SOQ57571.1"/>
    </source>
</evidence>
<feature type="region of interest" description="Disordered" evidence="9">
    <location>
        <begin position="183"/>
        <end position="202"/>
    </location>
</feature>
<dbReference type="FunFam" id="2.20.100.10:FF:000120">
    <property type="entry name" value="Thrombospondin, type I, domain-containing 7Ab"/>
    <property type="match status" value="1"/>
</dbReference>
<evidence type="ECO:0000256" key="3">
    <source>
        <dbReference type="ARBA" id="ARBA00022530"/>
    </source>
</evidence>
<dbReference type="PROSITE" id="PS50092">
    <property type="entry name" value="TSP1"/>
    <property type="match status" value="1"/>
</dbReference>
<dbReference type="SMART" id="SM00209">
    <property type="entry name" value="TSP1"/>
    <property type="match status" value="1"/>
</dbReference>
<dbReference type="InterPro" id="IPR000884">
    <property type="entry name" value="TSP1_rpt"/>
</dbReference>
<accession>A0A2H1WWY7</accession>
<evidence type="ECO:0000256" key="5">
    <source>
        <dbReference type="ARBA" id="ARBA00022729"/>
    </source>
</evidence>
<keyword evidence="6" id="KW-0130">Cell adhesion</keyword>
<dbReference type="InterPro" id="IPR044004">
    <property type="entry name" value="TSP1_spondin_dom"/>
</dbReference>
<dbReference type="AlphaFoldDB" id="A0A2H1WWY7"/>
<dbReference type="InterPro" id="IPR009465">
    <property type="entry name" value="Spondin_N"/>
</dbReference>
<feature type="signal peptide" evidence="10">
    <location>
        <begin position="1"/>
        <end position="23"/>
    </location>
</feature>
<dbReference type="GO" id="GO:0007155">
    <property type="term" value="P:cell adhesion"/>
    <property type="evidence" value="ECO:0007669"/>
    <property type="project" value="UniProtKB-KW"/>
</dbReference>
<evidence type="ECO:0000256" key="8">
    <source>
        <dbReference type="ARBA" id="ARBA00023180"/>
    </source>
</evidence>
<keyword evidence="3" id="KW-0272">Extracellular matrix</keyword>
<feature type="chain" id="PRO_5013910583" evidence="10">
    <location>
        <begin position="24"/>
        <end position="436"/>
    </location>
</feature>
<dbReference type="Gene3D" id="2.60.40.2130">
    <property type="entry name" value="F-spondin domain"/>
    <property type="match status" value="1"/>
</dbReference>
<protein>
    <submittedName>
        <fullName evidence="12">SFRICE_007069</fullName>
    </submittedName>
</protein>
<dbReference type="Pfam" id="PF19028">
    <property type="entry name" value="TSP1_spondin"/>
    <property type="match status" value="1"/>
</dbReference>
<dbReference type="EMBL" id="ODYU01011675">
    <property type="protein sequence ID" value="SOQ57571.1"/>
    <property type="molecule type" value="Genomic_DNA"/>
</dbReference>
<dbReference type="PANTHER" id="PTHR11311">
    <property type="entry name" value="SPONDIN"/>
    <property type="match status" value="1"/>
</dbReference>
<feature type="region of interest" description="Disordered" evidence="9">
    <location>
        <begin position="257"/>
        <end position="309"/>
    </location>
</feature>
<name>A0A2H1WWY7_SPOFR</name>
<dbReference type="InterPro" id="IPR038678">
    <property type="entry name" value="Spondin_N_sf"/>
</dbReference>
<dbReference type="InterPro" id="IPR051418">
    <property type="entry name" value="Spondin/Thrombospondin_T1"/>
</dbReference>
<sequence>MAAARRMAAILFLLFAIFELTVGCDVDDVAVYKVSMQMLWSEERFPKDYPQNRPKAQWSQVFGQSHSSNYSLYHIGSVASNAVRGFAQYGKIDELVKLGDEELQVYDQFSAPALRSGTGVTENMVFVDGRHSLVSVMSRMIPSPDWFVGVDGVNLCVDSSWVDQITLDLEPLDAGAASGLTFTAPRWETNPPDPVTRHKPRAPDHPAAGFYYPLLRVLPAIAKVQFTKVKQYSPKELNNLARTELLSTLKTKNEQTSVTQAIKVNDDGDEDIDEDEDDDEEHPAMTTRSNVDTLKDLEEEPVGTPRPNVPENYVVVVTTAPTTTTTEKEFEGELKSMDDVVLAVAHGRKLGLHKHLPRHFRSRLHHAVNRIQPNDCLVSEWSDWSPCSVTCGFGEQRRSRSVVREKKEGGRDCPTLTDRKHCGNVNSCAHIDYFEW</sequence>
<dbReference type="SUPFAM" id="SSF82895">
    <property type="entry name" value="TSP-1 type 1 repeat"/>
    <property type="match status" value="1"/>
</dbReference>
<comment type="subcellular location">
    <subcellularLocation>
        <location evidence="1">Secreted</location>
        <location evidence="1">Extracellular space</location>
        <location evidence="1">Extracellular matrix</location>
    </subcellularLocation>
</comment>
<evidence type="ECO:0000256" key="7">
    <source>
        <dbReference type="ARBA" id="ARBA00023157"/>
    </source>
</evidence>
<evidence type="ECO:0000256" key="1">
    <source>
        <dbReference type="ARBA" id="ARBA00004498"/>
    </source>
</evidence>
<evidence type="ECO:0000256" key="4">
    <source>
        <dbReference type="ARBA" id="ARBA00022723"/>
    </source>
</evidence>
<dbReference type="InterPro" id="IPR036383">
    <property type="entry name" value="TSP1_rpt_sf"/>
</dbReference>
<evidence type="ECO:0000256" key="9">
    <source>
        <dbReference type="SAM" id="MobiDB-lite"/>
    </source>
</evidence>
<organism evidence="12">
    <name type="scientific">Spodoptera frugiperda</name>
    <name type="common">Fall armyworm</name>
    <dbReference type="NCBI Taxonomy" id="7108"/>
    <lineage>
        <taxon>Eukaryota</taxon>
        <taxon>Metazoa</taxon>
        <taxon>Ecdysozoa</taxon>
        <taxon>Arthropoda</taxon>
        <taxon>Hexapoda</taxon>
        <taxon>Insecta</taxon>
        <taxon>Pterygota</taxon>
        <taxon>Neoptera</taxon>
        <taxon>Endopterygota</taxon>
        <taxon>Lepidoptera</taxon>
        <taxon>Glossata</taxon>
        <taxon>Ditrysia</taxon>
        <taxon>Noctuoidea</taxon>
        <taxon>Noctuidae</taxon>
        <taxon>Amphipyrinae</taxon>
        <taxon>Spodoptera</taxon>
    </lineage>
</organism>
<keyword evidence="5 10" id="KW-0732">Signal</keyword>
<reference evidence="12" key="1">
    <citation type="submission" date="2016-07" db="EMBL/GenBank/DDBJ databases">
        <authorList>
            <person name="Bretaudeau A."/>
        </authorList>
    </citation>
    <scope>NUCLEOTIDE SEQUENCE</scope>
    <source>
        <strain evidence="12">Rice</strain>
        <tissue evidence="12">Whole body</tissue>
    </source>
</reference>
<dbReference type="PROSITE" id="PS51020">
    <property type="entry name" value="SPONDIN"/>
    <property type="match status" value="1"/>
</dbReference>
<dbReference type="NCBIfam" id="NF038123">
    <property type="entry name" value="NF038123_dom"/>
    <property type="match status" value="1"/>
</dbReference>
<keyword evidence="2" id="KW-0964">Secreted</keyword>
<keyword evidence="7" id="KW-1015">Disulfide bond</keyword>